<sequence>MSNDASTTPRGAAQLRRDISSTRRELAETLDALEYKLDVPARASEWIDDRVDQVKRAWDENPGLVIGIAAGAATIVIGVIAGAFTLPRRGR</sequence>
<evidence type="ECO:0000256" key="1">
    <source>
        <dbReference type="SAM" id="Phobius"/>
    </source>
</evidence>
<keyword evidence="1" id="KW-0812">Transmembrane</keyword>
<evidence type="ECO:0000313" key="2">
    <source>
        <dbReference type="EMBL" id="RRJ85957.1"/>
    </source>
</evidence>
<dbReference type="InterPro" id="IPR022062">
    <property type="entry name" value="DUF3618"/>
</dbReference>
<evidence type="ECO:0000313" key="3">
    <source>
        <dbReference type="Proteomes" id="UP000274391"/>
    </source>
</evidence>
<protein>
    <submittedName>
        <fullName evidence="2">DUF3618 domain-containing protein</fullName>
    </submittedName>
</protein>
<dbReference type="Proteomes" id="UP000274391">
    <property type="component" value="Unassembled WGS sequence"/>
</dbReference>
<reference evidence="2 3" key="1">
    <citation type="submission" date="2018-11" db="EMBL/GenBank/DDBJ databases">
        <title>YIM 102482-1 draft genome.</title>
        <authorList>
            <person name="Li G."/>
            <person name="Jiang Y."/>
        </authorList>
    </citation>
    <scope>NUCLEOTIDE SEQUENCE [LARGE SCALE GENOMIC DNA]</scope>
    <source>
        <strain evidence="2 3">YIM 102482-1</strain>
    </source>
</reference>
<dbReference type="Pfam" id="PF12277">
    <property type="entry name" value="DUF3618"/>
    <property type="match status" value="1"/>
</dbReference>
<gene>
    <name evidence="2" type="ORF">EG850_10445</name>
</gene>
<dbReference type="EMBL" id="RQVS01000013">
    <property type="protein sequence ID" value="RRJ85957.1"/>
    <property type="molecule type" value="Genomic_DNA"/>
</dbReference>
<keyword evidence="1" id="KW-1133">Transmembrane helix</keyword>
<dbReference type="AlphaFoldDB" id="A0A3P3VUF5"/>
<proteinExistence type="predicted"/>
<feature type="transmembrane region" description="Helical" evidence="1">
    <location>
        <begin position="64"/>
        <end position="86"/>
    </location>
</feature>
<organism evidence="2 3">
    <name type="scientific">Gulosibacter macacae</name>
    <dbReference type="NCBI Taxonomy" id="2488791"/>
    <lineage>
        <taxon>Bacteria</taxon>
        <taxon>Bacillati</taxon>
        <taxon>Actinomycetota</taxon>
        <taxon>Actinomycetes</taxon>
        <taxon>Micrococcales</taxon>
        <taxon>Microbacteriaceae</taxon>
        <taxon>Gulosibacter</taxon>
    </lineage>
</organism>
<name>A0A3P3VUF5_9MICO</name>
<dbReference type="RefSeq" id="WP_124973229.1">
    <property type="nucleotide sequence ID" value="NZ_RQVS01000013.1"/>
</dbReference>
<keyword evidence="1" id="KW-0472">Membrane</keyword>
<accession>A0A3P3VUF5</accession>
<comment type="caution">
    <text evidence="2">The sequence shown here is derived from an EMBL/GenBank/DDBJ whole genome shotgun (WGS) entry which is preliminary data.</text>
</comment>
<keyword evidence="3" id="KW-1185">Reference proteome</keyword>
<dbReference type="OrthoDB" id="5126074at2"/>